<dbReference type="Pfam" id="PF02673">
    <property type="entry name" value="BacA"/>
    <property type="match status" value="1"/>
</dbReference>
<evidence type="ECO:0000256" key="1">
    <source>
        <dbReference type="ARBA" id="ARBA00004651"/>
    </source>
</evidence>
<comment type="miscellaneous">
    <text evidence="14">Bacitracin is thought to be involved in the inhibition of peptidoglycan synthesis by sequestering undecaprenyl diphosphate, thereby reducing the pool of lipid carrier available.</text>
</comment>
<feature type="transmembrane region" description="Helical" evidence="14">
    <location>
        <begin position="108"/>
        <end position="129"/>
    </location>
</feature>
<keyword evidence="5 14" id="KW-1003">Cell membrane</keyword>
<reference evidence="15 16" key="1">
    <citation type="submission" date="2019-07" db="EMBL/GenBank/DDBJ databases">
        <title>The pathways for chlorine oxyanion respiration interact through the shared metabolite chlorate.</title>
        <authorList>
            <person name="Barnum T.P."/>
            <person name="Cheng Y."/>
            <person name="Hill K.A."/>
            <person name="Lucas L.N."/>
            <person name="Carlson H.K."/>
            <person name="Coates J.D."/>
        </authorList>
    </citation>
    <scope>NUCLEOTIDE SEQUENCE [LARGE SCALE GENOMIC DNA]</scope>
    <source>
        <strain evidence="15 16">SFB-3</strain>
    </source>
</reference>
<dbReference type="AlphaFoldDB" id="A0A557R2Z7"/>
<comment type="catalytic activity">
    <reaction evidence="13 14">
        <text>di-trans,octa-cis-undecaprenyl diphosphate + H2O = di-trans,octa-cis-undecaprenyl phosphate + phosphate + H(+)</text>
        <dbReference type="Rhea" id="RHEA:28094"/>
        <dbReference type="ChEBI" id="CHEBI:15377"/>
        <dbReference type="ChEBI" id="CHEBI:15378"/>
        <dbReference type="ChEBI" id="CHEBI:43474"/>
        <dbReference type="ChEBI" id="CHEBI:58405"/>
        <dbReference type="ChEBI" id="CHEBI:60392"/>
        <dbReference type="EC" id="3.6.1.27"/>
    </reaction>
</comment>
<keyword evidence="14" id="KW-0133">Cell shape</keyword>
<feature type="transmembrane region" description="Helical" evidence="14">
    <location>
        <begin position="253"/>
        <end position="274"/>
    </location>
</feature>
<dbReference type="GO" id="GO:0005886">
    <property type="term" value="C:plasma membrane"/>
    <property type="evidence" value="ECO:0007669"/>
    <property type="project" value="UniProtKB-SubCell"/>
</dbReference>
<comment type="similarity">
    <text evidence="2 14">Belongs to the UppP family.</text>
</comment>
<evidence type="ECO:0000313" key="16">
    <source>
        <dbReference type="Proteomes" id="UP000319502"/>
    </source>
</evidence>
<dbReference type="HAMAP" id="MF_01006">
    <property type="entry name" value="Undec_diphosphatase"/>
    <property type="match status" value="1"/>
</dbReference>
<keyword evidence="8 14" id="KW-1133">Transmembrane helix</keyword>
<dbReference type="PANTHER" id="PTHR30622:SF3">
    <property type="entry name" value="UNDECAPRENYL-DIPHOSPHATASE"/>
    <property type="match status" value="1"/>
</dbReference>
<dbReference type="EMBL" id="VMNK01000002">
    <property type="protein sequence ID" value="TVO59514.1"/>
    <property type="molecule type" value="Genomic_DNA"/>
</dbReference>
<gene>
    <name evidence="14" type="primary">uppP</name>
    <name evidence="15" type="ORF">FHP91_01490</name>
</gene>
<keyword evidence="6 14" id="KW-0812">Transmembrane</keyword>
<evidence type="ECO:0000256" key="3">
    <source>
        <dbReference type="ARBA" id="ARBA00012374"/>
    </source>
</evidence>
<keyword evidence="14" id="KW-0961">Cell wall biogenesis/degradation</keyword>
<evidence type="ECO:0000256" key="7">
    <source>
        <dbReference type="ARBA" id="ARBA00022801"/>
    </source>
</evidence>
<name>A0A557R2Z7_9RHOO</name>
<evidence type="ECO:0000256" key="6">
    <source>
        <dbReference type="ARBA" id="ARBA00022692"/>
    </source>
</evidence>
<dbReference type="OrthoDB" id="9808289at2"/>
<dbReference type="GO" id="GO:0050380">
    <property type="term" value="F:undecaprenyl-diphosphatase activity"/>
    <property type="evidence" value="ECO:0007669"/>
    <property type="project" value="UniProtKB-UniRule"/>
</dbReference>
<feature type="transmembrane region" description="Helical" evidence="14">
    <location>
        <begin position="220"/>
        <end position="241"/>
    </location>
</feature>
<proteinExistence type="inferred from homology"/>
<dbReference type="NCBIfam" id="TIGR00753">
    <property type="entry name" value="undec_PP_bacA"/>
    <property type="match status" value="1"/>
</dbReference>
<comment type="caution">
    <text evidence="15">The sequence shown here is derived from an EMBL/GenBank/DDBJ whole genome shotgun (WGS) entry which is preliminary data.</text>
</comment>
<feature type="transmembrane region" description="Helical" evidence="14">
    <location>
        <begin position="83"/>
        <end position="102"/>
    </location>
</feature>
<dbReference type="InterPro" id="IPR003824">
    <property type="entry name" value="UppP"/>
</dbReference>
<dbReference type="GO" id="GO:0008360">
    <property type="term" value="P:regulation of cell shape"/>
    <property type="evidence" value="ECO:0007669"/>
    <property type="project" value="UniProtKB-KW"/>
</dbReference>
<keyword evidence="9 14" id="KW-0472">Membrane</keyword>
<keyword evidence="7 14" id="KW-0378">Hydrolase</keyword>
<keyword evidence="14" id="KW-0573">Peptidoglycan synthesis</keyword>
<feature type="transmembrane region" description="Helical" evidence="14">
    <location>
        <begin position="187"/>
        <end position="205"/>
    </location>
</feature>
<evidence type="ECO:0000256" key="14">
    <source>
        <dbReference type="HAMAP-Rule" id="MF_01006"/>
    </source>
</evidence>
<dbReference type="RefSeq" id="WP_144308012.1">
    <property type="nucleotide sequence ID" value="NZ_VMNK01000002.1"/>
</dbReference>
<evidence type="ECO:0000256" key="11">
    <source>
        <dbReference type="ARBA" id="ARBA00032707"/>
    </source>
</evidence>
<evidence type="ECO:0000256" key="9">
    <source>
        <dbReference type="ARBA" id="ARBA00023136"/>
    </source>
</evidence>
<accession>A0A557R2Z7</accession>
<comment type="subcellular location">
    <subcellularLocation>
        <location evidence="1 14">Cell membrane</location>
        <topology evidence="1 14">Multi-pass membrane protein</topology>
    </subcellularLocation>
</comment>
<dbReference type="EC" id="3.6.1.27" evidence="3 14"/>
<dbReference type="NCBIfam" id="NF001390">
    <property type="entry name" value="PRK00281.1-4"/>
    <property type="match status" value="1"/>
</dbReference>
<dbReference type="GO" id="GO:0071555">
    <property type="term" value="P:cell wall organization"/>
    <property type="evidence" value="ECO:0007669"/>
    <property type="project" value="UniProtKB-KW"/>
</dbReference>
<keyword evidence="10 14" id="KW-0046">Antibiotic resistance</keyword>
<dbReference type="NCBIfam" id="NF001389">
    <property type="entry name" value="PRK00281.1-2"/>
    <property type="match status" value="1"/>
</dbReference>
<evidence type="ECO:0000256" key="2">
    <source>
        <dbReference type="ARBA" id="ARBA00010621"/>
    </source>
</evidence>
<protein>
    <recommendedName>
        <fullName evidence="4 14">Undecaprenyl-diphosphatase</fullName>
        <ecNumber evidence="3 14">3.6.1.27</ecNumber>
    </recommendedName>
    <alternativeName>
        <fullName evidence="12 14">Bacitracin resistance protein</fullName>
    </alternativeName>
    <alternativeName>
        <fullName evidence="11 14">Undecaprenyl pyrophosphate phosphatase</fullName>
    </alternativeName>
</protein>
<keyword evidence="16" id="KW-1185">Reference proteome</keyword>
<evidence type="ECO:0000313" key="15">
    <source>
        <dbReference type="EMBL" id="TVO59514.1"/>
    </source>
</evidence>
<evidence type="ECO:0000256" key="13">
    <source>
        <dbReference type="ARBA" id="ARBA00047594"/>
    </source>
</evidence>
<sequence>MDLPLLFKAAILGVIEGLTEFLPVSSTGHLIIFGDLLDYTDAQSKVFKIVIQLAAILAVCWDYRQRITTVLGGLRTDPLARRFTGHLIVAFLPAAVLGLMFYKIIKGYLFNPLTVAGALIAGGLLILYIERRAYHPRLNTVEDMSWKDALKVGFAQSLAMFPGVSRSGATIMGGLMLGLSRKAATEFSFFLAIPTMLAATVYDVYKNWALLSGMSSDGYLVFAVGFVASFVAAMVAVKAFIHYVSNNSFAPFAWYRIVFGIVVLVSWQAGWVSWHDA</sequence>
<evidence type="ECO:0000256" key="5">
    <source>
        <dbReference type="ARBA" id="ARBA00022475"/>
    </source>
</evidence>
<evidence type="ECO:0000256" key="10">
    <source>
        <dbReference type="ARBA" id="ARBA00023251"/>
    </source>
</evidence>
<dbReference type="GO" id="GO:0046677">
    <property type="term" value="P:response to antibiotic"/>
    <property type="evidence" value="ECO:0007669"/>
    <property type="project" value="UniProtKB-UniRule"/>
</dbReference>
<organism evidence="15 16">
    <name type="scientific">Denitromonas halophila</name>
    <dbReference type="NCBI Taxonomy" id="1629404"/>
    <lineage>
        <taxon>Bacteria</taxon>
        <taxon>Pseudomonadati</taxon>
        <taxon>Pseudomonadota</taxon>
        <taxon>Betaproteobacteria</taxon>
        <taxon>Rhodocyclales</taxon>
        <taxon>Zoogloeaceae</taxon>
        <taxon>Denitromonas</taxon>
    </lineage>
</organism>
<dbReference type="PANTHER" id="PTHR30622">
    <property type="entry name" value="UNDECAPRENYL-DIPHOSPHATASE"/>
    <property type="match status" value="1"/>
</dbReference>
<evidence type="ECO:0000256" key="8">
    <source>
        <dbReference type="ARBA" id="ARBA00022989"/>
    </source>
</evidence>
<evidence type="ECO:0000256" key="4">
    <source>
        <dbReference type="ARBA" id="ARBA00021581"/>
    </source>
</evidence>
<dbReference type="GO" id="GO:0009252">
    <property type="term" value="P:peptidoglycan biosynthetic process"/>
    <property type="evidence" value="ECO:0007669"/>
    <property type="project" value="UniProtKB-KW"/>
</dbReference>
<comment type="function">
    <text evidence="14">Catalyzes the dephosphorylation of undecaprenyl diphosphate (UPP). Confers resistance to bacitracin.</text>
</comment>
<dbReference type="Proteomes" id="UP000319502">
    <property type="component" value="Unassembled WGS sequence"/>
</dbReference>
<evidence type="ECO:0000256" key="12">
    <source>
        <dbReference type="ARBA" id="ARBA00032932"/>
    </source>
</evidence>